<reference evidence="10 11" key="1">
    <citation type="submission" date="2019-12" db="EMBL/GenBank/DDBJ databases">
        <title>Draft genome sequencing of Halomonas icarensis D1-1.</title>
        <authorList>
            <person name="Pandiyan K."/>
            <person name="Kushwaha P."/>
            <person name="Gowdham M."/>
            <person name="Chakdar H."/>
            <person name="Singh A."/>
            <person name="Kumar M."/>
            <person name="Saxena A.K."/>
        </authorList>
    </citation>
    <scope>NUCLEOTIDE SEQUENCE [LARGE SCALE GENOMIC DNA]</scope>
    <source>
        <strain evidence="10 11">D1-1</strain>
    </source>
</reference>
<comment type="pathway">
    <text evidence="3">One-carbon metabolism; methylamine degradation.</text>
</comment>
<feature type="transmembrane region" description="Helical" evidence="8">
    <location>
        <begin position="6"/>
        <end position="25"/>
    </location>
</feature>
<dbReference type="GO" id="GO:0016020">
    <property type="term" value="C:membrane"/>
    <property type="evidence" value="ECO:0007669"/>
    <property type="project" value="UniProtKB-SubCell"/>
</dbReference>
<protein>
    <recommendedName>
        <fullName evidence="4">Methylamine utilization protein MauE</fullName>
    </recommendedName>
</protein>
<evidence type="ECO:0000256" key="5">
    <source>
        <dbReference type="ARBA" id="ARBA00022692"/>
    </source>
</evidence>
<feature type="domain" description="Methylamine utilisation protein MauE" evidence="9">
    <location>
        <begin position="6"/>
        <end position="134"/>
    </location>
</feature>
<proteinExistence type="predicted"/>
<comment type="subcellular location">
    <subcellularLocation>
        <location evidence="2">Membrane</location>
        <topology evidence="2">Multi-pass membrane protein</topology>
    </subcellularLocation>
</comment>
<evidence type="ECO:0000256" key="3">
    <source>
        <dbReference type="ARBA" id="ARBA00004856"/>
    </source>
</evidence>
<accession>A0A7X5AMA1</accession>
<dbReference type="EMBL" id="WUTS01000001">
    <property type="protein sequence ID" value="NAW12468.1"/>
    <property type="molecule type" value="Genomic_DNA"/>
</dbReference>
<dbReference type="InterPro" id="IPR009908">
    <property type="entry name" value="Methylamine_util_MauE"/>
</dbReference>
<evidence type="ECO:0000256" key="8">
    <source>
        <dbReference type="SAM" id="Phobius"/>
    </source>
</evidence>
<evidence type="ECO:0000256" key="4">
    <source>
        <dbReference type="ARBA" id="ARBA00019078"/>
    </source>
</evidence>
<dbReference type="RefSeq" id="WP_161422943.1">
    <property type="nucleotide sequence ID" value="NZ_JARWMY010000010.1"/>
</dbReference>
<comment type="caution">
    <text evidence="10">The sequence shown here is derived from an EMBL/GenBank/DDBJ whole genome shotgun (WGS) entry which is preliminary data.</text>
</comment>
<evidence type="ECO:0000256" key="7">
    <source>
        <dbReference type="ARBA" id="ARBA00023136"/>
    </source>
</evidence>
<evidence type="ECO:0000256" key="6">
    <source>
        <dbReference type="ARBA" id="ARBA00022989"/>
    </source>
</evidence>
<keyword evidence="11" id="KW-1185">Reference proteome</keyword>
<keyword evidence="5 8" id="KW-0812">Transmembrane</keyword>
<organism evidence="10 11">
    <name type="scientific">Halomonas icarae</name>
    <dbReference type="NCBI Taxonomy" id="2691040"/>
    <lineage>
        <taxon>Bacteria</taxon>
        <taxon>Pseudomonadati</taxon>
        <taxon>Pseudomonadota</taxon>
        <taxon>Gammaproteobacteria</taxon>
        <taxon>Oceanospirillales</taxon>
        <taxon>Halomonadaceae</taxon>
        <taxon>Halomonas</taxon>
    </lineage>
</organism>
<sequence>MTLYPVFTLALSAILAVILLSAAMHKLRAPQRFRRQLDDYALLPPGSLRVVARIVPALEIALAILLLIPALRVVGALGTALLLGGYAGAMAINLWRGRSDIDCGCSGPGMERPLSAALLWRNGLLVLMALLAALPTLPHPLGGFDLFLILACSLVGLMIYTSIEGLLANRPRLNALQGK</sequence>
<feature type="transmembrane region" description="Helical" evidence="8">
    <location>
        <begin position="74"/>
        <end position="95"/>
    </location>
</feature>
<dbReference type="Pfam" id="PF07291">
    <property type="entry name" value="MauE"/>
    <property type="match status" value="1"/>
</dbReference>
<evidence type="ECO:0000256" key="2">
    <source>
        <dbReference type="ARBA" id="ARBA00004141"/>
    </source>
</evidence>
<feature type="transmembrane region" description="Helical" evidence="8">
    <location>
        <begin position="116"/>
        <end position="134"/>
    </location>
</feature>
<evidence type="ECO:0000256" key="1">
    <source>
        <dbReference type="ARBA" id="ARBA00003475"/>
    </source>
</evidence>
<evidence type="ECO:0000313" key="11">
    <source>
        <dbReference type="Proteomes" id="UP000448235"/>
    </source>
</evidence>
<comment type="function">
    <text evidence="1">May be specifically involved in the processing, transport, and/or maturation of the MADH beta-subunit.</text>
</comment>
<dbReference type="GO" id="GO:0030416">
    <property type="term" value="P:methylamine metabolic process"/>
    <property type="evidence" value="ECO:0007669"/>
    <property type="project" value="InterPro"/>
</dbReference>
<dbReference type="AlphaFoldDB" id="A0A7X5AMA1"/>
<keyword evidence="6 8" id="KW-1133">Transmembrane helix</keyword>
<feature type="transmembrane region" description="Helical" evidence="8">
    <location>
        <begin position="46"/>
        <end position="68"/>
    </location>
</feature>
<dbReference type="Proteomes" id="UP000448235">
    <property type="component" value="Unassembled WGS sequence"/>
</dbReference>
<feature type="transmembrane region" description="Helical" evidence="8">
    <location>
        <begin position="146"/>
        <end position="167"/>
    </location>
</feature>
<evidence type="ECO:0000259" key="9">
    <source>
        <dbReference type="Pfam" id="PF07291"/>
    </source>
</evidence>
<gene>
    <name evidence="10" type="ORF">GRB80_06385</name>
</gene>
<name>A0A7X5AMA1_9GAMM</name>
<evidence type="ECO:0000313" key="10">
    <source>
        <dbReference type="EMBL" id="NAW12468.1"/>
    </source>
</evidence>
<dbReference type="UniPathway" id="UPA00895"/>
<keyword evidence="7 8" id="KW-0472">Membrane</keyword>